<comment type="function">
    <text evidence="9">Probably acts as a heme chaperone, transferring heme to an unknown acceptor. Binds one molecule of heme per monomer, possibly covalently. Binds 1 [4Fe-4S] cluster. The cluster is coordinated with 3 cysteines and an exchangeable S-adenosyl-L-methionine.</text>
</comment>
<dbReference type="Pfam" id="PF04055">
    <property type="entry name" value="Radical_SAM"/>
    <property type="match status" value="1"/>
</dbReference>
<dbReference type="PANTHER" id="PTHR13932:SF5">
    <property type="entry name" value="RADICAL S-ADENOSYL METHIONINE DOMAIN-CONTAINING PROTEIN 1, MITOCHONDRIAL"/>
    <property type="match status" value="1"/>
</dbReference>
<dbReference type="AlphaFoldDB" id="A0A0H3N953"/>
<dbReference type="GO" id="GO:0046872">
    <property type="term" value="F:metal ion binding"/>
    <property type="evidence" value="ECO:0007669"/>
    <property type="project" value="UniProtKB-UniRule"/>
</dbReference>
<dbReference type="CDD" id="cd01335">
    <property type="entry name" value="Radical_SAM"/>
    <property type="match status" value="1"/>
</dbReference>
<keyword evidence="4 9" id="KW-0949">S-adenosyl-L-methionine</keyword>
<dbReference type="SFLD" id="SFLDS00029">
    <property type="entry name" value="Radical_SAM"/>
    <property type="match status" value="1"/>
</dbReference>
<evidence type="ECO:0000259" key="10">
    <source>
        <dbReference type="PROSITE" id="PS51918"/>
    </source>
</evidence>
<keyword evidence="7 9" id="KW-0411">Iron-sulfur</keyword>
<dbReference type="KEGG" id="cdc:CD196_2310"/>
<evidence type="ECO:0000256" key="1">
    <source>
        <dbReference type="ARBA" id="ARBA00006100"/>
    </source>
</evidence>
<comment type="similarity">
    <text evidence="1">Belongs to the anaerobic coproporphyrinogen-III oxidase family. HemW subfamily.</text>
</comment>
<evidence type="ECO:0000256" key="6">
    <source>
        <dbReference type="ARBA" id="ARBA00023004"/>
    </source>
</evidence>
<reference evidence="11 12" key="1">
    <citation type="journal article" date="2009" name="Genome Biol.">
        <title>Comparative genome and phenotypic analysis of Clostridium difficile 027 strains provides insight into the evolution of a hypervirulent bacterium.</title>
        <authorList>
            <person name="Stabler R.A."/>
            <person name="He M."/>
            <person name="Dawson L."/>
            <person name="Martin M."/>
            <person name="Valiente E."/>
            <person name="Corton C."/>
            <person name="Lawley T.D."/>
            <person name="Sebaihia M."/>
            <person name="Quail M.A."/>
            <person name="Rose G."/>
            <person name="Gerding D.N."/>
            <person name="Gibert M."/>
            <person name="Popoff M.R."/>
            <person name="Parkhill J."/>
            <person name="Dougan G."/>
            <person name="Wren B.W."/>
        </authorList>
    </citation>
    <scope>NUCLEOTIDE SEQUENCE [LARGE SCALE GENOMIC DNA]</scope>
    <source>
        <strain evidence="11 12">CD196</strain>
    </source>
</reference>
<dbReference type="SFLD" id="SFLDF00288">
    <property type="entry name" value="HemN-like__clustered_with_nucl"/>
    <property type="match status" value="1"/>
</dbReference>
<evidence type="ECO:0000256" key="5">
    <source>
        <dbReference type="ARBA" id="ARBA00022723"/>
    </source>
</evidence>
<keyword evidence="9" id="KW-0963">Cytoplasm</keyword>
<feature type="domain" description="Radical SAM core" evidence="10">
    <location>
        <begin position="1"/>
        <end position="247"/>
    </location>
</feature>
<accession>A0A0H3N953</accession>
<proteinExistence type="inferred from homology"/>
<dbReference type="InterPro" id="IPR006638">
    <property type="entry name" value="Elp3/MiaA/NifB-like_rSAM"/>
</dbReference>
<dbReference type="PANTHER" id="PTHR13932">
    <property type="entry name" value="COPROPORPHYRINIGEN III OXIDASE"/>
    <property type="match status" value="1"/>
</dbReference>
<dbReference type="Gene3D" id="3.20.20.70">
    <property type="entry name" value="Aldolase class I"/>
    <property type="match status" value="1"/>
</dbReference>
<keyword evidence="5 9" id="KW-0479">Metal-binding</keyword>
<dbReference type="EMBL" id="FN538970">
    <property type="protein sequence ID" value="CBA64428.1"/>
    <property type="molecule type" value="Genomic_DNA"/>
</dbReference>
<sequence>MLGLYVHIPFCVKKCKYCDFNSYKMDIDSKKRYIEDLKIEMKLYSNKLYKDNKYKNKECCSLNKNDKITSIFVGGGTPSILTSDEIREVFISIKEMFDIDENAEITIECNPGTLTLEKLKTMKEIGINRLSIGLQAIQEKHLNFIGRIHTYEEFEKNYKDALSVGFKNINVDLMYSLPNQTLCDWKETLEKVVHLNPTHISAYSLILEEGTELYNMYESNKFELIDENVDIEMYEYTINYLKSKGYNQYEISNYSKEGYNCEHNILYWECEHYIGIGAGASGYINENRYNNVESLEDYHLSLVKREKPIQENEILSEKDMIEEKIFMGLRMNKGIKFEDFKKKFGIDFREKYNKQIEMLLARKLINQSFEGIQLTQKGREISNSVFIEFME</sequence>
<dbReference type="SFLD" id="SFLDG01065">
    <property type="entry name" value="anaerobic_coproporphyrinogen-I"/>
    <property type="match status" value="1"/>
</dbReference>
<gene>
    <name evidence="11" type="primary">hemN</name>
    <name evidence="11" type="ordered locus">CD196_2310</name>
</gene>
<evidence type="ECO:0000256" key="4">
    <source>
        <dbReference type="ARBA" id="ARBA00022691"/>
    </source>
</evidence>
<protein>
    <recommendedName>
        <fullName evidence="2 9">Heme chaperone HemW</fullName>
    </recommendedName>
</protein>
<dbReference type="HOGENOM" id="CLU_027579_2_2_9"/>
<dbReference type="InterPro" id="IPR004559">
    <property type="entry name" value="HemW-like"/>
</dbReference>
<dbReference type="GO" id="GO:0005737">
    <property type="term" value="C:cytoplasm"/>
    <property type="evidence" value="ECO:0007669"/>
    <property type="project" value="UniProtKB-SubCell"/>
</dbReference>
<dbReference type="PROSITE" id="PS51918">
    <property type="entry name" value="RADICAL_SAM"/>
    <property type="match status" value="1"/>
</dbReference>
<evidence type="ECO:0000256" key="3">
    <source>
        <dbReference type="ARBA" id="ARBA00022617"/>
    </source>
</evidence>
<keyword evidence="9" id="KW-0004">4Fe-4S</keyword>
<dbReference type="GO" id="GO:0004109">
    <property type="term" value="F:coproporphyrinogen oxidase activity"/>
    <property type="evidence" value="ECO:0007669"/>
    <property type="project" value="InterPro"/>
</dbReference>
<dbReference type="RefSeq" id="WP_003430938.1">
    <property type="nucleotide sequence ID" value="NC_013315.1"/>
</dbReference>
<keyword evidence="6 9" id="KW-0408">Iron</keyword>
<dbReference type="NCBIfam" id="TIGR00539">
    <property type="entry name" value="hemN_rel"/>
    <property type="match status" value="1"/>
</dbReference>
<dbReference type="GO" id="GO:0006779">
    <property type="term" value="P:porphyrin-containing compound biosynthetic process"/>
    <property type="evidence" value="ECO:0007669"/>
    <property type="project" value="InterPro"/>
</dbReference>
<keyword evidence="3 9" id="KW-0349">Heme</keyword>
<evidence type="ECO:0000256" key="8">
    <source>
        <dbReference type="ARBA" id="ARBA00023186"/>
    </source>
</evidence>
<dbReference type="SUPFAM" id="SSF102114">
    <property type="entry name" value="Radical SAM enzymes"/>
    <property type="match status" value="1"/>
</dbReference>
<evidence type="ECO:0000256" key="9">
    <source>
        <dbReference type="RuleBase" id="RU364116"/>
    </source>
</evidence>
<evidence type="ECO:0000313" key="11">
    <source>
        <dbReference type="EMBL" id="CBA64428.1"/>
    </source>
</evidence>
<dbReference type="SMART" id="SM00729">
    <property type="entry name" value="Elp3"/>
    <property type="match status" value="1"/>
</dbReference>
<name>A0A0H3N953_CLODC</name>
<dbReference type="GO" id="GO:0051539">
    <property type="term" value="F:4 iron, 4 sulfur cluster binding"/>
    <property type="evidence" value="ECO:0007669"/>
    <property type="project" value="UniProtKB-UniRule"/>
</dbReference>
<dbReference type="Proteomes" id="UP000002068">
    <property type="component" value="Chromosome"/>
</dbReference>
<dbReference type="InterPro" id="IPR013785">
    <property type="entry name" value="Aldolase_TIM"/>
</dbReference>
<dbReference type="Pfam" id="PF06969">
    <property type="entry name" value="HemN_C"/>
    <property type="match status" value="1"/>
</dbReference>
<dbReference type="SFLD" id="SFLDG01082">
    <property type="entry name" value="B12-binding_domain_containing"/>
    <property type="match status" value="1"/>
</dbReference>
<organism evidence="11 12">
    <name type="scientific">Clostridioides difficile (strain CD196)</name>
    <name type="common">Peptoclostridium difficile</name>
    <dbReference type="NCBI Taxonomy" id="645462"/>
    <lineage>
        <taxon>Bacteria</taxon>
        <taxon>Bacillati</taxon>
        <taxon>Bacillota</taxon>
        <taxon>Clostridia</taxon>
        <taxon>Peptostreptococcales</taxon>
        <taxon>Peptostreptococcaceae</taxon>
        <taxon>Clostridioides</taxon>
    </lineage>
</organism>
<evidence type="ECO:0000256" key="2">
    <source>
        <dbReference type="ARBA" id="ARBA00017228"/>
    </source>
</evidence>
<comment type="subcellular location">
    <subcellularLocation>
        <location evidence="9">Cytoplasm</location>
    </subcellularLocation>
</comment>
<dbReference type="InterPro" id="IPR058240">
    <property type="entry name" value="rSAM_sf"/>
</dbReference>
<evidence type="ECO:0000313" key="12">
    <source>
        <dbReference type="Proteomes" id="UP000002068"/>
    </source>
</evidence>
<dbReference type="InterPro" id="IPR034505">
    <property type="entry name" value="Coproporphyrinogen-III_oxidase"/>
</dbReference>
<dbReference type="SFLD" id="SFLDF00562">
    <property type="entry name" value="HemN-like__clustered_with_heat"/>
    <property type="match status" value="1"/>
</dbReference>
<dbReference type="InterPro" id="IPR010723">
    <property type="entry name" value="HemN_C"/>
</dbReference>
<dbReference type="InterPro" id="IPR007197">
    <property type="entry name" value="rSAM"/>
</dbReference>
<evidence type="ECO:0000256" key="7">
    <source>
        <dbReference type="ARBA" id="ARBA00023014"/>
    </source>
</evidence>
<keyword evidence="8 9" id="KW-0143">Chaperone</keyword>